<reference evidence="1" key="1">
    <citation type="submission" date="2015-06" db="EMBL/GenBank/DDBJ databases">
        <authorList>
            <person name="Joergensen T."/>
        </authorList>
    </citation>
    <scope>NUCLEOTIDE SEQUENCE</scope>
    <source>
        <strain evidence="1">RGFK1749</strain>
    </source>
</reference>
<organism evidence="1">
    <name type="scientific">uncultured prokaryote</name>
    <dbReference type="NCBI Taxonomy" id="198431"/>
    <lineage>
        <taxon>unclassified sequences</taxon>
        <taxon>environmental samples</taxon>
    </lineage>
</organism>
<evidence type="ECO:0000313" key="1">
    <source>
        <dbReference type="EMBL" id="CRY97802.1"/>
    </source>
</evidence>
<dbReference type="EMBL" id="LN854251">
    <property type="protein sequence ID" value="CRY97802.1"/>
    <property type="molecule type" value="Genomic_DNA"/>
</dbReference>
<accession>A0A0H5QQ43</accession>
<protein>
    <submittedName>
        <fullName evidence="1">Uncharacterized protein</fullName>
    </submittedName>
</protein>
<reference evidence="1" key="2">
    <citation type="submission" date="2015-07" db="EMBL/GenBank/DDBJ databases">
        <title>Plasmids, circular viruses and viroids from rat gut.</title>
        <authorList>
            <person name="Jorgensen T.J."/>
            <person name="Hansen M.A."/>
            <person name="Xu Z."/>
            <person name="Tabak M.A."/>
            <person name="Sorensen S.J."/>
            <person name="Hansen L.H."/>
        </authorList>
    </citation>
    <scope>NUCLEOTIDE SEQUENCE</scope>
    <source>
        <strain evidence="1">RGFK1749</strain>
    </source>
</reference>
<dbReference type="AlphaFoldDB" id="A0A0H5QQ43"/>
<sequence>MADYEAQCTIYPVTNVAEDASTNVWSFVAVDSDELADIAIALGEFYDDMYLWYPETVRQNNHLIKIYDRADPVPRAPQYQTTFNLTGAPSGIPLPPEVALCLSFQAVPISGTPQARRRGRTYFGPNLSGANATPGIPSTSLINALATAGEALKAASDAALNWSWGVWSTVDEQTSIIHEGWVDNAWDTQRRRGVDSTARTIWP</sequence>
<name>A0A0H5QQ43_9ZZZZ</name>
<proteinExistence type="predicted"/>